<dbReference type="PANTHER" id="PTHR18945">
    <property type="entry name" value="NEUROTRANSMITTER GATED ION CHANNEL"/>
    <property type="match status" value="1"/>
</dbReference>
<dbReference type="Proteomes" id="UP000749559">
    <property type="component" value="Unassembled WGS sequence"/>
</dbReference>
<dbReference type="SUPFAM" id="SSF63712">
    <property type="entry name" value="Nicotinic receptor ligand binding domain-like"/>
    <property type="match status" value="1"/>
</dbReference>
<evidence type="ECO:0000256" key="2">
    <source>
        <dbReference type="ARBA" id="ARBA00022692"/>
    </source>
</evidence>
<keyword evidence="2" id="KW-0812">Transmembrane</keyword>
<evidence type="ECO:0000256" key="1">
    <source>
        <dbReference type="ARBA" id="ARBA00004141"/>
    </source>
</evidence>
<sequence length="465" mass="53398">MCVRIEIQTKKKKQIQSAMSTTTKSSPGVLPNELNSTELIATLATLTKTLTSLEQTIQEQTILTGQLIKRKHVHSGKEIHNKDPLKQSTFQKLDKKVIVHVKVVFLKIGEIDTIKEQFNTDAFIQARWREPALDDICPKEIDKIDLEQYFNPGIFVDNAIGDLKEDVWHLIEFDEKKQAFLLEKRRVKGLLLENLELKDFPFDTQDLTLTLTSELPESDLEILPDPNELSSINVKSFVDEQEWHLHDHVETRTKITTSEYSSAKHKHCSLSITARASRRPAFYVWNILVMMLFISGLIFSTFAIPTSQIAVRLKLAFTLVLTAVTFKFVVNQSLPKIPYLTYLDRYVLTSMGFLCIISIWHSVLAFLHSDDNVVQTVDGYGLLAFGILYTLFQILYYLFVYVATLYKRQKMVRLDKKHKIRLAIQDQRKTASLCFDNHARVKTETILASPKRTPKPRTSLPGISR</sequence>
<dbReference type="InterPro" id="IPR006201">
    <property type="entry name" value="Neur_channel"/>
</dbReference>
<comment type="caution">
    <text evidence="5">The sequence shown here is derived from an EMBL/GenBank/DDBJ whole genome shotgun (WGS) entry which is preliminary data.</text>
</comment>
<name>A0A8J1TUI2_OWEFU</name>
<organism evidence="5 6">
    <name type="scientific">Owenia fusiformis</name>
    <name type="common">Polychaete worm</name>
    <dbReference type="NCBI Taxonomy" id="6347"/>
    <lineage>
        <taxon>Eukaryota</taxon>
        <taxon>Metazoa</taxon>
        <taxon>Spiralia</taxon>
        <taxon>Lophotrochozoa</taxon>
        <taxon>Annelida</taxon>
        <taxon>Polychaeta</taxon>
        <taxon>Sedentaria</taxon>
        <taxon>Canalipalpata</taxon>
        <taxon>Sabellida</taxon>
        <taxon>Oweniida</taxon>
        <taxon>Oweniidae</taxon>
        <taxon>Owenia</taxon>
    </lineage>
</organism>
<comment type="subcellular location">
    <subcellularLocation>
        <location evidence="1">Membrane</location>
        <topology evidence="1">Multi-pass membrane protein</topology>
    </subcellularLocation>
</comment>
<dbReference type="AlphaFoldDB" id="A0A8J1TUI2"/>
<dbReference type="InterPro" id="IPR036719">
    <property type="entry name" value="Neuro-gated_channel_TM_sf"/>
</dbReference>
<dbReference type="Gene3D" id="2.70.170.10">
    <property type="entry name" value="Neurotransmitter-gated ion-channel ligand-binding domain"/>
    <property type="match status" value="1"/>
</dbReference>
<dbReference type="InterPro" id="IPR038050">
    <property type="entry name" value="Neuro_actylchol_rec"/>
</dbReference>
<dbReference type="Gene3D" id="1.20.58.390">
    <property type="entry name" value="Neurotransmitter-gated ion-channel transmembrane domain"/>
    <property type="match status" value="1"/>
</dbReference>
<dbReference type="EMBL" id="CAIIXF020000010">
    <property type="protein sequence ID" value="CAH1796086.1"/>
    <property type="molecule type" value="Genomic_DNA"/>
</dbReference>
<dbReference type="Pfam" id="PF02931">
    <property type="entry name" value="Neur_chan_LBD"/>
    <property type="match status" value="1"/>
</dbReference>
<evidence type="ECO:0000256" key="3">
    <source>
        <dbReference type="ARBA" id="ARBA00022989"/>
    </source>
</evidence>
<proteinExistence type="predicted"/>
<evidence type="ECO:0000256" key="4">
    <source>
        <dbReference type="ARBA" id="ARBA00023136"/>
    </source>
</evidence>
<evidence type="ECO:0000313" key="6">
    <source>
        <dbReference type="Proteomes" id="UP000749559"/>
    </source>
</evidence>
<dbReference type="GO" id="GO:0016020">
    <property type="term" value="C:membrane"/>
    <property type="evidence" value="ECO:0007669"/>
    <property type="project" value="UniProtKB-SubCell"/>
</dbReference>
<dbReference type="SUPFAM" id="SSF90112">
    <property type="entry name" value="Neurotransmitter-gated ion-channel transmembrane pore"/>
    <property type="match status" value="1"/>
</dbReference>
<dbReference type="InterPro" id="IPR006202">
    <property type="entry name" value="Neur_chan_lig-bd"/>
</dbReference>
<keyword evidence="3" id="KW-1133">Transmembrane helix</keyword>
<protein>
    <submittedName>
        <fullName evidence="5">Uncharacterized protein</fullName>
    </submittedName>
</protein>
<dbReference type="InterPro" id="IPR036734">
    <property type="entry name" value="Neur_chan_lig-bd_sf"/>
</dbReference>
<gene>
    <name evidence="5" type="ORF">OFUS_LOCUS20536</name>
</gene>
<dbReference type="GO" id="GO:0004888">
    <property type="term" value="F:transmembrane signaling receptor activity"/>
    <property type="evidence" value="ECO:0007669"/>
    <property type="project" value="InterPro"/>
</dbReference>
<keyword evidence="4" id="KW-0472">Membrane</keyword>
<dbReference type="GO" id="GO:0005230">
    <property type="term" value="F:extracellular ligand-gated monoatomic ion channel activity"/>
    <property type="evidence" value="ECO:0007669"/>
    <property type="project" value="InterPro"/>
</dbReference>
<reference evidence="5" key="1">
    <citation type="submission" date="2022-03" db="EMBL/GenBank/DDBJ databases">
        <authorList>
            <person name="Martin C."/>
        </authorList>
    </citation>
    <scope>NUCLEOTIDE SEQUENCE</scope>
</reference>
<evidence type="ECO:0000313" key="5">
    <source>
        <dbReference type="EMBL" id="CAH1796086.1"/>
    </source>
</evidence>
<accession>A0A8J1TUI2</accession>
<dbReference type="FunFam" id="2.70.170.10:FF:000053">
    <property type="entry name" value="Predicted protein"/>
    <property type="match status" value="1"/>
</dbReference>
<dbReference type="OrthoDB" id="203862at2759"/>
<keyword evidence="6" id="KW-1185">Reference proteome</keyword>